<accession>A0A1J8RD72</accession>
<evidence type="ECO:0000256" key="7">
    <source>
        <dbReference type="SAM" id="MobiDB-lite"/>
    </source>
</evidence>
<evidence type="ECO:0000313" key="11">
    <source>
        <dbReference type="Proteomes" id="UP000183567"/>
    </source>
</evidence>
<keyword evidence="2" id="KW-0813">Transport</keyword>
<evidence type="ECO:0000259" key="9">
    <source>
        <dbReference type="Pfam" id="PF03188"/>
    </source>
</evidence>
<keyword evidence="3 8" id="KW-0812">Transmembrane</keyword>
<dbReference type="Gene3D" id="1.20.120.1770">
    <property type="match status" value="1"/>
</dbReference>
<evidence type="ECO:0000256" key="4">
    <source>
        <dbReference type="ARBA" id="ARBA00022982"/>
    </source>
</evidence>
<dbReference type="CDD" id="cd08761">
    <property type="entry name" value="Cyt_b561_CYB561D2_like"/>
    <property type="match status" value="1"/>
</dbReference>
<dbReference type="AlphaFoldDB" id="A0A1J8RD72"/>
<feature type="transmembrane region" description="Helical" evidence="8">
    <location>
        <begin position="208"/>
        <end position="231"/>
    </location>
</feature>
<evidence type="ECO:0000256" key="2">
    <source>
        <dbReference type="ARBA" id="ARBA00022448"/>
    </source>
</evidence>
<organism evidence="10 11">
    <name type="scientific">Rhizopogon vesiculosus</name>
    <dbReference type="NCBI Taxonomy" id="180088"/>
    <lineage>
        <taxon>Eukaryota</taxon>
        <taxon>Fungi</taxon>
        <taxon>Dikarya</taxon>
        <taxon>Basidiomycota</taxon>
        <taxon>Agaricomycotina</taxon>
        <taxon>Agaricomycetes</taxon>
        <taxon>Agaricomycetidae</taxon>
        <taxon>Boletales</taxon>
        <taxon>Suillineae</taxon>
        <taxon>Rhizopogonaceae</taxon>
        <taxon>Rhizopogon</taxon>
    </lineage>
</organism>
<evidence type="ECO:0000256" key="6">
    <source>
        <dbReference type="ARBA" id="ARBA00023136"/>
    </source>
</evidence>
<keyword evidence="4" id="KW-0249">Electron transport</keyword>
<dbReference type="Pfam" id="PF03188">
    <property type="entry name" value="Cytochrom_B561"/>
    <property type="match status" value="1"/>
</dbReference>
<proteinExistence type="predicted"/>
<feature type="domain" description="Cytochrome b561" evidence="9">
    <location>
        <begin position="132"/>
        <end position="225"/>
    </location>
</feature>
<keyword evidence="11" id="KW-1185">Reference proteome</keyword>
<keyword evidence="6 8" id="KW-0472">Membrane</keyword>
<dbReference type="OrthoDB" id="432881at2759"/>
<protein>
    <recommendedName>
        <fullName evidence="9">Cytochrome b561 domain-containing protein</fullName>
    </recommendedName>
</protein>
<dbReference type="GO" id="GO:0016020">
    <property type="term" value="C:membrane"/>
    <property type="evidence" value="ECO:0007669"/>
    <property type="project" value="UniProtKB-SubCell"/>
</dbReference>
<name>A0A1J8RD72_9AGAM</name>
<feature type="transmembrane region" description="Helical" evidence="8">
    <location>
        <begin position="163"/>
        <end position="188"/>
    </location>
</feature>
<feature type="transmembrane region" description="Helical" evidence="8">
    <location>
        <begin position="237"/>
        <end position="257"/>
    </location>
</feature>
<evidence type="ECO:0000256" key="3">
    <source>
        <dbReference type="ARBA" id="ARBA00022692"/>
    </source>
</evidence>
<keyword evidence="5 8" id="KW-1133">Transmembrane helix</keyword>
<dbReference type="Proteomes" id="UP000183567">
    <property type="component" value="Unassembled WGS sequence"/>
</dbReference>
<evidence type="ECO:0000256" key="5">
    <source>
        <dbReference type="ARBA" id="ARBA00022989"/>
    </source>
</evidence>
<comment type="caution">
    <text evidence="10">The sequence shown here is derived from an EMBL/GenBank/DDBJ whole genome shotgun (WGS) entry which is preliminary data.</text>
</comment>
<sequence>MSERISNELTESEEQYRLLGASQPGTDSADHLPFPVPTMGSDSAEKSEERLGDKLAYYGALVRFHADFCRPHLVHRILQRPRRTGMVPCAPGAPELRSWMLHLCTPSPGILTLQPTAHAKTKAAGLQRHQRMMLAVGVPCIALGTVAIEIQKFSRGHRHFATWHGIFGLVSVIWLLGQVLLGGGSVWYGGAAFGGGMKAKMIWKYHRLSGYVLFSLLLITAHLGGAWSTWVRSYSHLSVRFVAYSVAPLVTLAAIYARVRSADPIIHAVFLTTGEHRTSKMKFF</sequence>
<reference evidence="10 11" key="1">
    <citation type="submission" date="2016-03" db="EMBL/GenBank/DDBJ databases">
        <title>Comparative genomics of the ectomycorrhizal sister species Rhizopogon vinicolor and Rhizopogon vesiculosus (Basidiomycota: Boletales) reveals a divergence of the mating type B locus.</title>
        <authorList>
            <person name="Mujic A.B."/>
            <person name="Kuo A."/>
            <person name="Tritt A."/>
            <person name="Lipzen A."/>
            <person name="Chen C."/>
            <person name="Johnson J."/>
            <person name="Sharma A."/>
            <person name="Barry K."/>
            <person name="Grigoriev I.V."/>
            <person name="Spatafora J.W."/>
        </authorList>
    </citation>
    <scope>NUCLEOTIDE SEQUENCE [LARGE SCALE GENOMIC DNA]</scope>
    <source>
        <strain evidence="10 11">AM-OR11-056</strain>
    </source>
</reference>
<dbReference type="STRING" id="180088.A0A1J8RD72"/>
<evidence type="ECO:0000313" key="10">
    <source>
        <dbReference type="EMBL" id="OJA19682.1"/>
    </source>
</evidence>
<gene>
    <name evidence="10" type="ORF">AZE42_06945</name>
</gene>
<comment type="subcellular location">
    <subcellularLocation>
        <location evidence="1">Membrane</location>
    </subcellularLocation>
</comment>
<evidence type="ECO:0000256" key="1">
    <source>
        <dbReference type="ARBA" id="ARBA00004370"/>
    </source>
</evidence>
<dbReference type="InterPro" id="IPR006593">
    <property type="entry name" value="Cyt_b561/ferric_Rdtase_TM"/>
</dbReference>
<dbReference type="EMBL" id="LVVM01000939">
    <property type="protein sequence ID" value="OJA19682.1"/>
    <property type="molecule type" value="Genomic_DNA"/>
</dbReference>
<feature type="region of interest" description="Disordered" evidence="7">
    <location>
        <begin position="1"/>
        <end position="47"/>
    </location>
</feature>
<evidence type="ECO:0000256" key="8">
    <source>
        <dbReference type="SAM" id="Phobius"/>
    </source>
</evidence>
<feature type="transmembrane region" description="Helical" evidence="8">
    <location>
        <begin position="132"/>
        <end position="151"/>
    </location>
</feature>